<dbReference type="GO" id="GO:0007283">
    <property type="term" value="P:spermatogenesis"/>
    <property type="evidence" value="ECO:0007669"/>
    <property type="project" value="TreeGrafter"/>
</dbReference>
<dbReference type="InterPro" id="IPR037391">
    <property type="entry name" value="PMF1-bd"/>
</dbReference>
<dbReference type="PANTHER" id="PTHR18881">
    <property type="entry name" value="POLYAMINE-MODULATED FACTOR 1-BINDING PROTEIN 1-RELATED"/>
    <property type="match status" value="1"/>
</dbReference>
<sequence length="72" mass="8292">MEHKYSTAANEVEVLRQSLGNARSDSSLLHRESELVVTNVNQWVKEQKQGNEKLNFKIKDQSKNIIHLTAEE</sequence>
<dbReference type="Proteomes" id="UP000314982">
    <property type="component" value="Unassembled WGS sequence"/>
</dbReference>
<accession>A0A4W5Q8B4</accession>
<dbReference type="PANTHER" id="PTHR18881:SF2">
    <property type="entry name" value="POLYAMINE-MODULATED FACTOR 1-BINDING PROTEIN 1"/>
    <property type="match status" value="1"/>
</dbReference>
<dbReference type="AlphaFoldDB" id="A0A4W5Q8B4"/>
<reference evidence="1" key="3">
    <citation type="submission" date="2025-09" db="UniProtKB">
        <authorList>
            <consortium name="Ensembl"/>
        </authorList>
    </citation>
    <scope>IDENTIFICATION</scope>
</reference>
<protein>
    <submittedName>
        <fullName evidence="1">Uncharacterized protein</fullName>
    </submittedName>
</protein>
<dbReference type="Ensembl" id="ENSHHUT00000072879.1">
    <property type="protein sequence ID" value="ENSHHUP00000070533.1"/>
    <property type="gene ID" value="ENSHHUG00000041477.1"/>
</dbReference>
<name>A0A4W5Q8B4_9TELE</name>
<dbReference type="GeneTree" id="ENSGT00990000205587"/>
<dbReference type="STRING" id="62062.ENSHHUP00000070533"/>
<keyword evidence="2" id="KW-1185">Reference proteome</keyword>
<reference evidence="2" key="1">
    <citation type="submission" date="2018-06" db="EMBL/GenBank/DDBJ databases">
        <title>Genome assembly of Danube salmon.</title>
        <authorList>
            <person name="Macqueen D.J."/>
            <person name="Gundappa M.K."/>
        </authorList>
    </citation>
    <scope>NUCLEOTIDE SEQUENCE [LARGE SCALE GENOMIC DNA]</scope>
</reference>
<evidence type="ECO:0000313" key="2">
    <source>
        <dbReference type="Proteomes" id="UP000314982"/>
    </source>
</evidence>
<evidence type="ECO:0000313" key="1">
    <source>
        <dbReference type="Ensembl" id="ENSHHUP00000070533.1"/>
    </source>
</evidence>
<proteinExistence type="predicted"/>
<reference evidence="1" key="2">
    <citation type="submission" date="2025-08" db="UniProtKB">
        <authorList>
            <consortium name="Ensembl"/>
        </authorList>
    </citation>
    <scope>IDENTIFICATION</scope>
</reference>
<organism evidence="1 2">
    <name type="scientific">Hucho hucho</name>
    <name type="common">huchen</name>
    <dbReference type="NCBI Taxonomy" id="62062"/>
    <lineage>
        <taxon>Eukaryota</taxon>
        <taxon>Metazoa</taxon>
        <taxon>Chordata</taxon>
        <taxon>Craniata</taxon>
        <taxon>Vertebrata</taxon>
        <taxon>Euteleostomi</taxon>
        <taxon>Actinopterygii</taxon>
        <taxon>Neopterygii</taxon>
        <taxon>Teleostei</taxon>
        <taxon>Protacanthopterygii</taxon>
        <taxon>Salmoniformes</taxon>
        <taxon>Salmonidae</taxon>
        <taxon>Salmoninae</taxon>
        <taxon>Hucho</taxon>
    </lineage>
</organism>